<evidence type="ECO:0000313" key="2">
    <source>
        <dbReference type="Proteomes" id="UP000184330"/>
    </source>
</evidence>
<dbReference type="Proteomes" id="UP000184330">
    <property type="component" value="Unassembled WGS sequence"/>
</dbReference>
<name>A0A1L7X5K9_9HELO</name>
<protein>
    <submittedName>
        <fullName evidence="1">Uncharacterized protein</fullName>
    </submittedName>
</protein>
<reference evidence="1 2" key="1">
    <citation type="submission" date="2016-03" db="EMBL/GenBank/DDBJ databases">
        <authorList>
            <person name="Ploux O."/>
        </authorList>
    </citation>
    <scope>NUCLEOTIDE SEQUENCE [LARGE SCALE GENOMIC DNA]</scope>
    <source>
        <strain evidence="1 2">UAMH 11012</strain>
    </source>
</reference>
<accession>A0A1L7X5K9</accession>
<organism evidence="1 2">
    <name type="scientific">Phialocephala subalpina</name>
    <dbReference type="NCBI Taxonomy" id="576137"/>
    <lineage>
        <taxon>Eukaryota</taxon>
        <taxon>Fungi</taxon>
        <taxon>Dikarya</taxon>
        <taxon>Ascomycota</taxon>
        <taxon>Pezizomycotina</taxon>
        <taxon>Leotiomycetes</taxon>
        <taxon>Helotiales</taxon>
        <taxon>Mollisiaceae</taxon>
        <taxon>Phialocephala</taxon>
        <taxon>Phialocephala fortinii species complex</taxon>
    </lineage>
</organism>
<sequence>MSNQIKTYFLAPNFHLIPPPKGPLALGSIITSPSTPERILNKTTLVPVPNPSIYTIHQTKWSSTRSALKEAKVGVWTSFLQVILGITADVDVNRSHDVSGVYKCDDLETTYFQPDDEFIAASLKSTAVKSYMEKTWWGKPVYLVTGLKIARGVSADSEEKMNYGSAVKVGIDATVVLVGVPVSGGPKVEGKLERKEGVSWEGNEDFVFAYRLLRVKLRGKDGEFKEEDYNKGALYNDGDGEEVEEEDVGAERLREAWDINEANGVEEGAEDVAVVCVAHDDLE</sequence>
<proteinExistence type="predicted"/>
<dbReference type="EMBL" id="FJOG01000015">
    <property type="protein sequence ID" value="CZR60316.1"/>
    <property type="molecule type" value="Genomic_DNA"/>
</dbReference>
<gene>
    <name evidence="1" type="ORF">PAC_10212</name>
</gene>
<evidence type="ECO:0000313" key="1">
    <source>
        <dbReference type="EMBL" id="CZR60316.1"/>
    </source>
</evidence>
<keyword evidence="2" id="KW-1185">Reference proteome</keyword>
<dbReference type="OrthoDB" id="4500473at2759"/>
<dbReference type="AlphaFoldDB" id="A0A1L7X5K9"/>